<accession>A0A9P5S6T5</accession>
<dbReference type="OrthoDB" id="10265800at2759"/>
<dbReference type="PANTHER" id="PTHR21325">
    <property type="entry name" value="PHOSPHOLIPASE B, PLB1"/>
    <property type="match status" value="1"/>
</dbReference>
<feature type="chain" id="PRO_5040135079" evidence="2">
    <location>
        <begin position="22"/>
        <end position="405"/>
    </location>
</feature>
<dbReference type="EMBL" id="JAAAUQ010000105">
    <property type="protein sequence ID" value="KAF9154648.1"/>
    <property type="molecule type" value="Genomic_DNA"/>
</dbReference>
<evidence type="ECO:0000313" key="4">
    <source>
        <dbReference type="Proteomes" id="UP000748756"/>
    </source>
</evidence>
<reference evidence="3" key="1">
    <citation type="journal article" date="2020" name="Fungal Divers.">
        <title>Resolving the Mortierellaceae phylogeny through synthesis of multi-gene phylogenetics and phylogenomics.</title>
        <authorList>
            <person name="Vandepol N."/>
            <person name="Liber J."/>
            <person name="Desiro A."/>
            <person name="Na H."/>
            <person name="Kennedy M."/>
            <person name="Barry K."/>
            <person name="Grigoriev I.V."/>
            <person name="Miller A.N."/>
            <person name="O'Donnell K."/>
            <person name="Stajich J.E."/>
            <person name="Bonito G."/>
        </authorList>
    </citation>
    <scope>NUCLEOTIDE SEQUENCE</scope>
    <source>
        <strain evidence="3">NRRL 6426</strain>
    </source>
</reference>
<feature type="region of interest" description="Disordered" evidence="1">
    <location>
        <begin position="33"/>
        <end position="52"/>
    </location>
</feature>
<evidence type="ECO:0000256" key="2">
    <source>
        <dbReference type="SAM" id="SignalP"/>
    </source>
</evidence>
<dbReference type="PANTHER" id="PTHR21325:SF31">
    <property type="entry name" value="GH22081P-RELATED"/>
    <property type="match status" value="1"/>
</dbReference>
<dbReference type="GO" id="GO:0004620">
    <property type="term" value="F:phospholipase activity"/>
    <property type="evidence" value="ECO:0007669"/>
    <property type="project" value="InterPro"/>
</dbReference>
<dbReference type="Proteomes" id="UP000748756">
    <property type="component" value="Unassembled WGS sequence"/>
</dbReference>
<dbReference type="InterPro" id="IPR038885">
    <property type="entry name" value="PLB1"/>
</dbReference>
<dbReference type="Pfam" id="PF00657">
    <property type="entry name" value="Lipase_GDSL"/>
    <property type="match status" value="1"/>
</dbReference>
<dbReference type="InterPro" id="IPR001087">
    <property type="entry name" value="GDSL"/>
</dbReference>
<dbReference type="GO" id="GO:0006644">
    <property type="term" value="P:phospholipid metabolic process"/>
    <property type="evidence" value="ECO:0007669"/>
    <property type="project" value="TreeGrafter"/>
</dbReference>
<feature type="signal peptide" evidence="2">
    <location>
        <begin position="1"/>
        <end position="21"/>
    </location>
</feature>
<sequence length="405" mass="44849">MKTHVLARRVTLLLCLAPWLAFSLQLPFQRPQKQQNPFHSPHPSQPQQTLTPYTTPWVNELQAVYNAFGEHRNDSKCPTDIEKWTCQPYDLTEADLVRPTDVWHLRAHDIKAVVSIGDSISAGFAMISGRPPFATVFEFRGKVFSGGGDKGEYTLANFLKTYGTRLQGSPSGVTLPLAHGKGLNTAVSGAIAQTLPSQIDRLKWQFGLAGPYRKYKKEWKLATVFVGANNLCAACTDGDNLPAVASPEDYAVALKTALIDLRDSIGPTFVNLVGIFDVSLVYELSRGYPYCEMMFDKMPVPICSCATSKEDNRKKVGDLAEQYNDVMRKVAKEVNDESDSASYGVVFQPGLTEFKDGSFHPNRCANQVMAISLWNNMFSSADGKDKPMKPDDLEIFCPGPTDYLK</sequence>
<keyword evidence="4" id="KW-1185">Reference proteome</keyword>
<gene>
    <name evidence="3" type="ORF">BG015_000333</name>
</gene>
<protein>
    <submittedName>
        <fullName evidence="3">Uncharacterized protein</fullName>
    </submittedName>
</protein>
<dbReference type="AlphaFoldDB" id="A0A9P5S6T5"/>
<dbReference type="Gene3D" id="3.40.50.1110">
    <property type="entry name" value="SGNH hydrolase"/>
    <property type="match status" value="1"/>
</dbReference>
<dbReference type="SUPFAM" id="SSF52266">
    <property type="entry name" value="SGNH hydrolase"/>
    <property type="match status" value="1"/>
</dbReference>
<dbReference type="InterPro" id="IPR036514">
    <property type="entry name" value="SGNH_hydro_sf"/>
</dbReference>
<name>A0A9P5S6T5_9FUNG</name>
<evidence type="ECO:0000256" key="1">
    <source>
        <dbReference type="SAM" id="MobiDB-lite"/>
    </source>
</evidence>
<feature type="compositionally biased region" description="Low complexity" evidence="1">
    <location>
        <begin position="34"/>
        <end position="52"/>
    </location>
</feature>
<evidence type="ECO:0000313" key="3">
    <source>
        <dbReference type="EMBL" id="KAF9154648.1"/>
    </source>
</evidence>
<comment type="caution">
    <text evidence="3">The sequence shown here is derived from an EMBL/GenBank/DDBJ whole genome shotgun (WGS) entry which is preliminary data.</text>
</comment>
<keyword evidence="2" id="KW-0732">Signal</keyword>
<organism evidence="3 4">
    <name type="scientific">Linnemannia schmuckeri</name>
    <dbReference type="NCBI Taxonomy" id="64567"/>
    <lineage>
        <taxon>Eukaryota</taxon>
        <taxon>Fungi</taxon>
        <taxon>Fungi incertae sedis</taxon>
        <taxon>Mucoromycota</taxon>
        <taxon>Mortierellomycotina</taxon>
        <taxon>Mortierellomycetes</taxon>
        <taxon>Mortierellales</taxon>
        <taxon>Mortierellaceae</taxon>
        <taxon>Linnemannia</taxon>
    </lineage>
</organism>
<proteinExistence type="predicted"/>